<sequence length="354" mass="39211">MTRHTGHGPREPVEWEPDLLGDPWRRTSVALPPIRGERVIATLVASTTTLASTPASCDAHPSTQSTAVLYLHGFNDYFFHTHLATEVEQMGLGFFALDLHGYGRSTTSEETRNDCHSLREYGNDLAWATQVIAERGWERLLIMGHSTGGLIATLWAYSATGRARVDGLILNSPWFELNRPWFDRVIATRILHAVGEYATDYVLTHDPSPYTEFLHHSTGGQWDFDLRFKRAEPTPVRAGWMRAIRAGHARLARGLHLSVPVLLATSDASASWADPPDVVAHADTVLNVADIQARADKVGYKVTTVRVPGGVHDLALSNRAARHAYLDAIAQWLRDNGFIEPQAIDQGAHRHDPS</sequence>
<evidence type="ECO:0000313" key="3">
    <source>
        <dbReference type="Proteomes" id="UP000000628"/>
    </source>
</evidence>
<dbReference type="ESTHER" id="jondd-c7r0s6">
    <property type="family name" value="Monoglyceridelipase_lysophospholip"/>
</dbReference>
<proteinExistence type="predicted"/>
<reference evidence="2 3" key="1">
    <citation type="journal article" date="2009" name="Stand. Genomic Sci.">
        <title>Complete genome sequence of Jonesia denitrificans type strain (Prevot 55134).</title>
        <authorList>
            <person name="Pukall R."/>
            <person name="Gehrich-Schroter G."/>
            <person name="Lapidus A."/>
            <person name="Nolan M."/>
            <person name="Glavina Del Rio T."/>
            <person name="Lucas S."/>
            <person name="Chen F."/>
            <person name="Tice H."/>
            <person name="Pitluck S."/>
            <person name="Cheng J.F."/>
            <person name="Copeland A."/>
            <person name="Saunders E."/>
            <person name="Brettin T."/>
            <person name="Detter J.C."/>
            <person name="Bruce D."/>
            <person name="Goodwin L."/>
            <person name="Pati A."/>
            <person name="Ivanova N."/>
            <person name="Mavromatis K."/>
            <person name="Ovchinnikova G."/>
            <person name="Chen A."/>
            <person name="Palaniappan K."/>
            <person name="Land M."/>
            <person name="Hauser L."/>
            <person name="Chang Y.J."/>
            <person name="Jeffries C.D."/>
            <person name="Chain P."/>
            <person name="Goker M."/>
            <person name="Bristow J."/>
            <person name="Eisen J.A."/>
            <person name="Markowitz V."/>
            <person name="Hugenholtz P."/>
            <person name="Kyrpides N.C."/>
            <person name="Klenk H.P."/>
            <person name="Han C."/>
        </authorList>
    </citation>
    <scope>NUCLEOTIDE SEQUENCE [LARGE SCALE GENOMIC DNA]</scope>
    <source>
        <strain evidence="3">ATCC 14870 / DSM 20603 / BCRC 15368 / CIP 55.134 / JCM 11481 / NBRC 15587 / NCTC 10816 / Prevot 55134</strain>
    </source>
</reference>
<organism evidence="2 3">
    <name type="scientific">Jonesia denitrificans (strain ATCC 14870 / DSM 20603 / BCRC 15368 / CIP 55.134 / JCM 11481 / NBRC 15587 / NCTC 10816 / Prevot 55134)</name>
    <name type="common">Listeria denitrificans</name>
    <dbReference type="NCBI Taxonomy" id="471856"/>
    <lineage>
        <taxon>Bacteria</taxon>
        <taxon>Bacillati</taxon>
        <taxon>Actinomycetota</taxon>
        <taxon>Actinomycetes</taxon>
        <taxon>Micrococcales</taxon>
        <taxon>Jonesiaceae</taxon>
        <taxon>Jonesia</taxon>
    </lineage>
</organism>
<dbReference type="eggNOG" id="COG2267">
    <property type="taxonomic scope" value="Bacteria"/>
</dbReference>
<feature type="domain" description="Serine aminopeptidase S33" evidence="1">
    <location>
        <begin position="66"/>
        <end position="194"/>
    </location>
</feature>
<keyword evidence="3" id="KW-1185">Reference proteome</keyword>
<accession>C7R0S6</accession>
<dbReference type="Gene3D" id="3.40.50.1820">
    <property type="entry name" value="alpha/beta hydrolase"/>
    <property type="match status" value="1"/>
</dbReference>
<dbReference type="HOGENOM" id="CLU_051796_0_0_11"/>
<dbReference type="InterPro" id="IPR029058">
    <property type="entry name" value="AB_hydrolase_fold"/>
</dbReference>
<dbReference type="InterPro" id="IPR051044">
    <property type="entry name" value="MAG_DAG_Lipase"/>
</dbReference>
<dbReference type="AlphaFoldDB" id="C7R0S6"/>
<dbReference type="InterPro" id="IPR022742">
    <property type="entry name" value="Hydrolase_4"/>
</dbReference>
<name>C7R0S6_JONDD</name>
<dbReference type="Proteomes" id="UP000000628">
    <property type="component" value="Chromosome"/>
</dbReference>
<evidence type="ECO:0000313" key="2">
    <source>
        <dbReference type="EMBL" id="ACV08233.1"/>
    </source>
</evidence>
<dbReference type="EMBL" id="CP001706">
    <property type="protein sequence ID" value="ACV08233.1"/>
    <property type="molecule type" value="Genomic_DNA"/>
</dbReference>
<dbReference type="KEGG" id="jde:Jden_0569"/>
<dbReference type="RefSeq" id="WP_015770862.1">
    <property type="nucleotide sequence ID" value="NC_013174.1"/>
</dbReference>
<dbReference type="STRING" id="471856.Jden_0569"/>
<dbReference type="PANTHER" id="PTHR11614">
    <property type="entry name" value="PHOSPHOLIPASE-RELATED"/>
    <property type="match status" value="1"/>
</dbReference>
<protein>
    <recommendedName>
        <fullName evidence="1">Serine aminopeptidase S33 domain-containing protein</fullName>
    </recommendedName>
</protein>
<evidence type="ECO:0000259" key="1">
    <source>
        <dbReference type="Pfam" id="PF12146"/>
    </source>
</evidence>
<dbReference type="Pfam" id="PF12146">
    <property type="entry name" value="Hydrolase_4"/>
    <property type="match status" value="1"/>
</dbReference>
<dbReference type="SUPFAM" id="SSF53474">
    <property type="entry name" value="alpha/beta-Hydrolases"/>
    <property type="match status" value="1"/>
</dbReference>
<gene>
    <name evidence="2" type="ordered locus">Jden_0569</name>
</gene>